<dbReference type="Pfam" id="PF18947">
    <property type="entry name" value="HAMP_2"/>
    <property type="match status" value="1"/>
</dbReference>
<feature type="coiled-coil region" evidence="4">
    <location>
        <begin position="469"/>
        <end position="496"/>
    </location>
</feature>
<dbReference type="SMART" id="SM00304">
    <property type="entry name" value="HAMP"/>
    <property type="match status" value="3"/>
</dbReference>
<dbReference type="PANTHER" id="PTHR43531">
    <property type="entry name" value="PROTEIN ICFG"/>
    <property type="match status" value="1"/>
</dbReference>
<feature type="region of interest" description="Disordered" evidence="5">
    <location>
        <begin position="871"/>
        <end position="911"/>
    </location>
</feature>
<reference evidence="9 10" key="1">
    <citation type="submission" date="2019-03" db="EMBL/GenBank/DDBJ databases">
        <title>Genomic Encyclopedia of Type Strains, Phase IV (KMG-IV): sequencing the most valuable type-strain genomes for metagenomic binning, comparative biology and taxonomic classification.</title>
        <authorList>
            <person name="Goeker M."/>
        </authorList>
    </citation>
    <scope>NUCLEOTIDE SEQUENCE [LARGE SCALE GENOMIC DNA]</scope>
    <source>
        <strain evidence="9 10">LX-B</strain>
    </source>
</reference>
<sequence length="911" mass="98610">MLFKKTSSSLSFKIILLLNAFLIIPAILILIFFNTKVTDSIAGEIEKNLVAVTDEKLDKLNQKFNSMEELAQAMAEQPYMKDFFAGLNNGQPMDKSKLQRIASVLESEFERGNGIYENLLFYYKQVAIVDSIHGKAVGKVNKQQDQLLGFIRISPATGRPVMVNYIPVNDNTIFVMSIELNNLTRKIIDSGQDKMIKSIILDADGLVIASQNQKQIMKYNFGKAGGDPSRFFETVKANSKGTDFVTLDGQKYIAAYAKDPARPLYLISYTPISQYTHLSNQLALGILILLLICIIAGLLVSNYLSQRLIKQPIQKLITATEKMALGDCDVQVAVTSQDEIGSLGSAFNIMVNNIREGAQAAVSIAKGDLNVQLQPKSDQDVLAISIKQVVATLRDLINEMNHMSEQHDAGDIDVYVSEEKFQGAYRVMATGVNKMVKGHVSAILTGIACMNEFGKGNFDAPIAKLPGKKAVLHECIEALQKNLKDVNAEINKLVIATNEGQLSVRANPETFLGDWASMIKGINGLIDSILNPIHETAAVLYEMSAGNLKVNVKGNYQGDHAKITNALNDTIESLSSYITEIAAILTQMANGNLNVHITKDYRGDFTVIKDSLTTIIDSFNEMLGDIYVAAEQVAAGSGQISNSNQNLSQAVTEQAATAEEINSSVTEIANQTKENALHAKEANELSLSAKEQAINGNARMADMMAAMKDINESSATISKIIKVIDEIAFQTNILALNAAVEAARAGQHGKGFAVVAEEVRNLAARSANAAKETTAMIEASVNKVENGTRIASETAGALNQIVELASKVASLVGEIATASKEQATGIVQVNEGINQLSHVTQTSTATTEESAAASEELTSQAEKLKGMVERFKLKNRETNPDVGSAPHQNSTPVTTNTQKRQAKGGKDYGKY</sequence>
<evidence type="ECO:0000259" key="8">
    <source>
        <dbReference type="PROSITE" id="PS50885"/>
    </source>
</evidence>
<feature type="compositionally biased region" description="Polar residues" evidence="5">
    <location>
        <begin position="886"/>
        <end position="899"/>
    </location>
</feature>
<keyword evidence="6" id="KW-0472">Membrane</keyword>
<dbReference type="GO" id="GO:0004888">
    <property type="term" value="F:transmembrane signaling receptor activity"/>
    <property type="evidence" value="ECO:0007669"/>
    <property type="project" value="TreeGrafter"/>
</dbReference>
<comment type="similarity">
    <text evidence="2">Belongs to the methyl-accepting chemotaxis (MCP) protein family.</text>
</comment>
<keyword evidence="6" id="KW-1133">Transmembrane helix</keyword>
<keyword evidence="6" id="KW-0812">Transmembrane</keyword>
<keyword evidence="10" id="KW-1185">Reference proteome</keyword>
<feature type="domain" description="Methyl-accepting transducer" evidence="7">
    <location>
        <begin position="629"/>
        <end position="858"/>
    </location>
</feature>
<dbReference type="PROSITE" id="PS50111">
    <property type="entry name" value="CHEMOTAXIS_TRANSDUC_2"/>
    <property type="match status" value="1"/>
</dbReference>
<dbReference type="AlphaFoldDB" id="A0A4R1S0R8"/>
<dbReference type="CDD" id="cd06225">
    <property type="entry name" value="HAMP"/>
    <property type="match status" value="1"/>
</dbReference>
<feature type="domain" description="HAMP" evidence="8">
    <location>
        <begin position="527"/>
        <end position="579"/>
    </location>
</feature>
<evidence type="ECO:0000256" key="2">
    <source>
        <dbReference type="ARBA" id="ARBA00029447"/>
    </source>
</evidence>
<dbReference type="RefSeq" id="WP_243662845.1">
    <property type="nucleotide sequence ID" value="NZ_SLUN01000006.1"/>
</dbReference>
<evidence type="ECO:0000256" key="1">
    <source>
        <dbReference type="ARBA" id="ARBA00022500"/>
    </source>
</evidence>
<dbReference type="SUPFAM" id="SSF58104">
    <property type="entry name" value="Methyl-accepting chemotaxis protein (MCP) signaling domain"/>
    <property type="match status" value="1"/>
</dbReference>
<dbReference type="EMBL" id="SLUN01000006">
    <property type="protein sequence ID" value="TCL72454.1"/>
    <property type="molecule type" value="Genomic_DNA"/>
</dbReference>
<dbReference type="GO" id="GO:0006935">
    <property type="term" value="P:chemotaxis"/>
    <property type="evidence" value="ECO:0007669"/>
    <property type="project" value="UniProtKB-KW"/>
</dbReference>
<comment type="caution">
    <text evidence="9">The sequence shown here is derived from an EMBL/GenBank/DDBJ whole genome shotgun (WGS) entry which is preliminary data.</text>
</comment>
<gene>
    <name evidence="9" type="ORF">EDC14_1006169</name>
</gene>
<dbReference type="Pfam" id="PF00015">
    <property type="entry name" value="MCPsignal"/>
    <property type="match status" value="1"/>
</dbReference>
<dbReference type="SUPFAM" id="SSF158472">
    <property type="entry name" value="HAMP domain-like"/>
    <property type="match status" value="1"/>
</dbReference>
<dbReference type="InterPro" id="IPR004089">
    <property type="entry name" value="MCPsignal_dom"/>
</dbReference>
<feature type="coiled-coil region" evidence="4">
    <location>
        <begin position="50"/>
        <end position="77"/>
    </location>
</feature>
<dbReference type="Gene3D" id="1.20.120.1530">
    <property type="match status" value="2"/>
</dbReference>
<dbReference type="Gene3D" id="1.10.287.950">
    <property type="entry name" value="Methyl-accepting chemotaxis protein"/>
    <property type="match status" value="1"/>
</dbReference>
<keyword evidence="4" id="KW-0175">Coiled coil</keyword>
<evidence type="ECO:0000256" key="3">
    <source>
        <dbReference type="PROSITE-ProRule" id="PRU00284"/>
    </source>
</evidence>
<dbReference type="InterPro" id="IPR041395">
    <property type="entry name" value="McpB_HAMP_3rd"/>
</dbReference>
<dbReference type="InterPro" id="IPR051310">
    <property type="entry name" value="MCP_chemotaxis"/>
</dbReference>
<dbReference type="Gene3D" id="3.30.450.20">
    <property type="entry name" value="PAS domain"/>
    <property type="match status" value="1"/>
</dbReference>
<dbReference type="GO" id="GO:0007165">
    <property type="term" value="P:signal transduction"/>
    <property type="evidence" value="ECO:0007669"/>
    <property type="project" value="UniProtKB-KW"/>
</dbReference>
<evidence type="ECO:0000256" key="5">
    <source>
        <dbReference type="SAM" id="MobiDB-lite"/>
    </source>
</evidence>
<dbReference type="Pfam" id="PF18575">
    <property type="entry name" value="HAMP_N3"/>
    <property type="match status" value="1"/>
</dbReference>
<dbReference type="InterPro" id="IPR003660">
    <property type="entry name" value="HAMP_dom"/>
</dbReference>
<accession>A0A4R1S0R8</accession>
<evidence type="ECO:0000313" key="9">
    <source>
        <dbReference type="EMBL" id="TCL72454.1"/>
    </source>
</evidence>
<dbReference type="CDD" id="cd11386">
    <property type="entry name" value="MCP_signal"/>
    <property type="match status" value="1"/>
</dbReference>
<protein>
    <submittedName>
        <fullName evidence="9">Methyl-accepting chemotaxis protein</fullName>
    </submittedName>
</protein>
<evidence type="ECO:0000256" key="6">
    <source>
        <dbReference type="SAM" id="Phobius"/>
    </source>
</evidence>
<dbReference type="CDD" id="cd17527">
    <property type="entry name" value="HAMP_II"/>
    <property type="match status" value="1"/>
</dbReference>
<dbReference type="FunFam" id="1.10.287.950:FF:000001">
    <property type="entry name" value="Methyl-accepting chemotaxis sensory transducer"/>
    <property type="match status" value="1"/>
</dbReference>
<keyword evidence="3" id="KW-0807">Transducer</keyword>
<dbReference type="Gene3D" id="1.10.8.500">
    <property type="entry name" value="HAMP domain in histidine kinase"/>
    <property type="match status" value="1"/>
</dbReference>
<dbReference type="GO" id="GO:0005886">
    <property type="term" value="C:plasma membrane"/>
    <property type="evidence" value="ECO:0007669"/>
    <property type="project" value="TreeGrafter"/>
</dbReference>
<dbReference type="PROSITE" id="PS50885">
    <property type="entry name" value="HAMP"/>
    <property type="match status" value="2"/>
</dbReference>
<dbReference type="SMART" id="SM00283">
    <property type="entry name" value="MA"/>
    <property type="match status" value="1"/>
</dbReference>
<evidence type="ECO:0000313" key="10">
    <source>
        <dbReference type="Proteomes" id="UP000295008"/>
    </source>
</evidence>
<name>A0A4R1S0R8_HYDET</name>
<dbReference type="PANTHER" id="PTHR43531:SF11">
    <property type="entry name" value="METHYL-ACCEPTING CHEMOTAXIS PROTEIN 3"/>
    <property type="match status" value="1"/>
</dbReference>
<feature type="transmembrane region" description="Helical" evidence="6">
    <location>
        <begin position="282"/>
        <end position="305"/>
    </location>
</feature>
<proteinExistence type="inferred from homology"/>
<feature type="transmembrane region" description="Helical" evidence="6">
    <location>
        <begin position="12"/>
        <end position="33"/>
    </location>
</feature>
<evidence type="ECO:0000259" key="7">
    <source>
        <dbReference type="PROSITE" id="PS50111"/>
    </source>
</evidence>
<evidence type="ECO:0000256" key="4">
    <source>
        <dbReference type="SAM" id="Coils"/>
    </source>
</evidence>
<keyword evidence="1" id="KW-0145">Chemotaxis</keyword>
<dbReference type="Proteomes" id="UP000295008">
    <property type="component" value="Unassembled WGS sequence"/>
</dbReference>
<organism evidence="9 10">
    <name type="scientific">Hydrogenispora ethanolica</name>
    <dbReference type="NCBI Taxonomy" id="1082276"/>
    <lineage>
        <taxon>Bacteria</taxon>
        <taxon>Bacillati</taxon>
        <taxon>Bacillota</taxon>
        <taxon>Hydrogenispora</taxon>
    </lineage>
</organism>
<dbReference type="Pfam" id="PF00672">
    <property type="entry name" value="HAMP"/>
    <property type="match status" value="1"/>
</dbReference>
<feature type="domain" description="HAMP" evidence="8">
    <location>
        <begin position="307"/>
        <end position="359"/>
    </location>
</feature>